<proteinExistence type="predicted"/>
<keyword evidence="5" id="KW-1185">Reference proteome</keyword>
<evidence type="ECO:0000313" key="4">
    <source>
        <dbReference type="Proteomes" id="UP000539473"/>
    </source>
</evidence>
<dbReference type="EMBL" id="JACHFK010000023">
    <property type="protein sequence ID" value="MBB5379188.1"/>
    <property type="molecule type" value="Genomic_DNA"/>
</dbReference>
<reference evidence="2" key="1">
    <citation type="journal article" date="2014" name="Int. J. Syst. Evol. Microbiol.">
        <title>Complete genome of a new Firmicutes species belonging to the dominant human colonic microbiota ('Ruminococcus bicirculans') reveals two chromosomes and a selective capacity to utilize plant glucans.</title>
        <authorList>
            <consortium name="NISC Comparative Sequencing Program"/>
            <person name="Wegmann U."/>
            <person name="Louis P."/>
            <person name="Goesmann A."/>
            <person name="Henrissat B."/>
            <person name="Duncan S.H."/>
            <person name="Flint H.J."/>
        </authorList>
    </citation>
    <scope>NUCLEOTIDE SEQUENCE</scope>
    <source>
        <strain evidence="2">CGMCC 1.18437</strain>
    </source>
</reference>
<dbReference type="EMBL" id="BNAJ01000023">
    <property type="protein sequence ID" value="GHF65256.1"/>
    <property type="molecule type" value="Genomic_DNA"/>
</dbReference>
<evidence type="ECO:0000313" key="5">
    <source>
        <dbReference type="Proteomes" id="UP000619376"/>
    </source>
</evidence>
<evidence type="ECO:0000259" key="1">
    <source>
        <dbReference type="Pfam" id="PF14300"/>
    </source>
</evidence>
<dbReference type="Proteomes" id="UP000619376">
    <property type="component" value="Unassembled WGS sequence"/>
</dbReference>
<organism evidence="3 4">
    <name type="scientific">Deinococcus metalli</name>
    <dbReference type="NCBI Taxonomy" id="1141878"/>
    <lineage>
        <taxon>Bacteria</taxon>
        <taxon>Thermotogati</taxon>
        <taxon>Deinococcota</taxon>
        <taxon>Deinococci</taxon>
        <taxon>Deinococcales</taxon>
        <taxon>Deinococcaceae</taxon>
        <taxon>Deinococcus</taxon>
    </lineage>
</organism>
<comment type="caution">
    <text evidence="3">The sequence shown here is derived from an EMBL/GenBank/DDBJ whole genome shotgun (WGS) entry which is preliminary data.</text>
</comment>
<feature type="domain" description="DNA mimic protein DMP19 C-terminal" evidence="1">
    <location>
        <begin position="32"/>
        <end position="99"/>
    </location>
</feature>
<sequence>MTPEPTLADLHADAYEQWKQQDAPDFDAVLARLPVAQRDAVILGDFHFQVCRGGFSQWERNQYAVQLPDLVRMVEAMPDSDAVVEVRSILASYQKHVLGQGEEDLMDLTLRYFPVCHAFYADADVWIRELSHE</sequence>
<reference evidence="2" key="4">
    <citation type="submission" date="2024-05" db="EMBL/GenBank/DDBJ databases">
        <authorList>
            <person name="Sun Q."/>
            <person name="Zhou Y."/>
        </authorList>
    </citation>
    <scope>NUCLEOTIDE SEQUENCE</scope>
    <source>
        <strain evidence="2">CGMCC 1.18437</strain>
    </source>
</reference>
<gene>
    <name evidence="2" type="ORF">GCM10017781_46240</name>
    <name evidence="3" type="ORF">HNQ07_004703</name>
</gene>
<dbReference type="InterPro" id="IPR025402">
    <property type="entry name" value="DMP19_C"/>
</dbReference>
<dbReference type="AlphaFoldDB" id="A0A7W8NTJ3"/>
<evidence type="ECO:0000313" key="3">
    <source>
        <dbReference type="EMBL" id="MBB5379188.1"/>
    </source>
</evidence>
<accession>A0A7W8NTJ3</accession>
<evidence type="ECO:0000313" key="2">
    <source>
        <dbReference type="EMBL" id="GHF65256.1"/>
    </source>
</evidence>
<protein>
    <recommendedName>
        <fullName evidence="1">DNA mimic protein DMP19 C-terminal domain-containing protein</fullName>
    </recommendedName>
</protein>
<dbReference type="Proteomes" id="UP000539473">
    <property type="component" value="Unassembled WGS sequence"/>
</dbReference>
<reference evidence="3 4" key="3">
    <citation type="submission" date="2020-08" db="EMBL/GenBank/DDBJ databases">
        <title>Genomic Encyclopedia of Type Strains, Phase IV (KMG-IV): sequencing the most valuable type-strain genomes for metagenomic binning, comparative biology and taxonomic classification.</title>
        <authorList>
            <person name="Goeker M."/>
        </authorList>
    </citation>
    <scope>NUCLEOTIDE SEQUENCE [LARGE SCALE GENOMIC DNA]</scope>
    <source>
        <strain evidence="3 4">DSM 27521</strain>
    </source>
</reference>
<dbReference type="Pfam" id="PF14300">
    <property type="entry name" value="DMP19"/>
    <property type="match status" value="1"/>
</dbReference>
<reference evidence="5" key="2">
    <citation type="journal article" date="2019" name="Int. J. Syst. Evol. Microbiol.">
        <title>The Global Catalogue of Microorganisms (GCM) 10K type strain sequencing project: providing services to taxonomists for standard genome sequencing and annotation.</title>
        <authorList>
            <consortium name="The Broad Institute Genomics Platform"/>
            <consortium name="The Broad Institute Genome Sequencing Center for Infectious Disease"/>
            <person name="Wu L."/>
            <person name="Ma J."/>
        </authorList>
    </citation>
    <scope>NUCLEOTIDE SEQUENCE [LARGE SCALE GENOMIC DNA]</scope>
    <source>
        <strain evidence="5">CGMCC 1.18437</strain>
    </source>
</reference>
<dbReference type="RefSeq" id="WP_184116296.1">
    <property type="nucleotide sequence ID" value="NZ_BNAJ01000023.1"/>
</dbReference>
<name>A0A7W8NTJ3_9DEIO</name>